<dbReference type="AlphaFoldDB" id="A0A0G0XJ41"/>
<comment type="caution">
    <text evidence="1">The sequence shown here is derived from an EMBL/GenBank/DDBJ whole genome shotgun (WGS) entry which is preliminary data.</text>
</comment>
<gene>
    <name evidence="1" type="ORF">UU84_C0053G0011</name>
</gene>
<protein>
    <submittedName>
        <fullName evidence="1">Uncharacterized protein</fullName>
    </submittedName>
</protein>
<dbReference type="EMBL" id="LCCE01000053">
    <property type="protein sequence ID" value="KKS24915.1"/>
    <property type="molecule type" value="Genomic_DNA"/>
</dbReference>
<reference evidence="1 2" key="1">
    <citation type="journal article" date="2015" name="Nature">
        <title>rRNA introns, odd ribosomes, and small enigmatic genomes across a large radiation of phyla.</title>
        <authorList>
            <person name="Brown C.T."/>
            <person name="Hug L.A."/>
            <person name="Thomas B.C."/>
            <person name="Sharon I."/>
            <person name="Castelle C.J."/>
            <person name="Singh A."/>
            <person name="Wilkins M.J."/>
            <person name="Williams K.H."/>
            <person name="Banfield J.F."/>
        </authorList>
    </citation>
    <scope>NUCLEOTIDE SEQUENCE [LARGE SCALE GENOMIC DNA]</scope>
</reference>
<name>A0A0G0XJ41_9BACT</name>
<accession>A0A0G0XJ41</accession>
<evidence type="ECO:0000313" key="1">
    <source>
        <dbReference type="EMBL" id="KKS24915.1"/>
    </source>
</evidence>
<organism evidence="1 2">
    <name type="scientific">Candidatus Yanofskybacteria bacterium GW2011_GWC2_41_9</name>
    <dbReference type="NCBI Taxonomy" id="1619029"/>
    <lineage>
        <taxon>Bacteria</taxon>
        <taxon>Candidatus Yanofskyibacteriota</taxon>
    </lineage>
</organism>
<sequence>MIKKFSSPKMRNREFVFTPKIEYKLAAERSEANQNSLTFPFWCPREESNLYLPLRTGLFSSVELRGH</sequence>
<evidence type="ECO:0000313" key="2">
    <source>
        <dbReference type="Proteomes" id="UP000033859"/>
    </source>
</evidence>
<proteinExistence type="predicted"/>
<dbReference type="Proteomes" id="UP000033859">
    <property type="component" value="Unassembled WGS sequence"/>
</dbReference>